<gene>
    <name evidence="2" type="ORF">POVCU1_076420</name>
</gene>
<dbReference type="AlphaFoldDB" id="A0A1A8XCH2"/>
<proteinExistence type="predicted"/>
<evidence type="ECO:0000256" key="1">
    <source>
        <dbReference type="SAM" id="MobiDB-lite"/>
    </source>
</evidence>
<name>A0A1A8XCH2_PLAOA</name>
<accession>A0A1A8XCH2</accession>
<organism evidence="2 3">
    <name type="scientific">Plasmodium ovale curtisi</name>
    <dbReference type="NCBI Taxonomy" id="864141"/>
    <lineage>
        <taxon>Eukaryota</taxon>
        <taxon>Sar</taxon>
        <taxon>Alveolata</taxon>
        <taxon>Apicomplexa</taxon>
        <taxon>Aconoidasida</taxon>
        <taxon>Haemosporida</taxon>
        <taxon>Plasmodiidae</taxon>
        <taxon>Plasmodium</taxon>
        <taxon>Plasmodium (Plasmodium)</taxon>
    </lineage>
</organism>
<reference evidence="3" key="1">
    <citation type="submission" date="2016-05" db="EMBL/GenBank/DDBJ databases">
        <authorList>
            <person name="Naeem Raeece"/>
        </authorList>
    </citation>
    <scope>NUCLEOTIDE SEQUENCE [LARGE SCALE GENOMIC DNA]</scope>
</reference>
<protein>
    <submittedName>
        <fullName evidence="2">PIR Superfamily Protein</fullName>
    </submittedName>
</protein>
<feature type="non-terminal residue" evidence="2">
    <location>
        <position position="1"/>
    </location>
</feature>
<dbReference type="Pfam" id="PF05795">
    <property type="entry name" value="Plasmodium_Vir"/>
    <property type="match status" value="1"/>
</dbReference>
<evidence type="ECO:0000313" key="2">
    <source>
        <dbReference type="EMBL" id="SBT02395.1"/>
    </source>
</evidence>
<feature type="region of interest" description="Disordered" evidence="1">
    <location>
        <begin position="223"/>
        <end position="248"/>
    </location>
</feature>
<dbReference type="InterPro" id="IPR008780">
    <property type="entry name" value="Plasmodium_Vir"/>
</dbReference>
<dbReference type="EMBL" id="FLQV01003374">
    <property type="protein sequence ID" value="SBT02395.1"/>
    <property type="molecule type" value="Genomic_DNA"/>
</dbReference>
<sequence>EYEDLHKYSKHCDEINLSKHEDEVKEICKKYLRYLEKSPLWKVENPAYNVCTLLNYWIYNKLIEIFAYQNTSENINIAFSRLQYMWEYTVNIRQNKTYYKNCKPDFDIFKNPHWKERKELYEYYIDYTTIKGLSDVDVNNCKAYYEYIEKKASLYKHFEGICLSDDSSCPNFYDKCLPYNPNSVLHTIRCHSQIVTEREAAEAAEKAGSSHSHLPLEQESGYGASGSGFSRHISDSGTESTPDTPEIGTKVGHSILGVAPVLLTATAIYRYTPIGGWIRKLGGINTNSMSNTNEAEMDGYFGDSENYISYQPM</sequence>
<evidence type="ECO:0000313" key="3">
    <source>
        <dbReference type="Proteomes" id="UP000078546"/>
    </source>
</evidence>
<dbReference type="Proteomes" id="UP000078546">
    <property type="component" value="Unassembled WGS sequence"/>
</dbReference>